<evidence type="ECO:0000259" key="8">
    <source>
        <dbReference type="Pfam" id="PF05140"/>
    </source>
</evidence>
<evidence type="ECO:0000256" key="4">
    <source>
        <dbReference type="ARBA" id="ARBA00022989"/>
    </source>
</evidence>
<evidence type="ECO:0000259" key="7">
    <source>
        <dbReference type="Pfam" id="PF01578"/>
    </source>
</evidence>
<comment type="subcellular location">
    <subcellularLocation>
        <location evidence="1">Membrane</location>
        <topology evidence="1">Multi-pass membrane protein</topology>
    </subcellularLocation>
</comment>
<sequence length="1037" mass="117439">MDVAQTAGAERRAVLKLLSLLIKALFSMKTTLILLGIFAFASAVATFVENSYGRDAARELVYNTRWFEAVMTLLTLSALGNIYRYRLWRPKKLPLLVVHFSFLLIFAGAALTRYVGEEGTVHIREGQTVNRGVSYDHYFRIKLFRNGEVYEAEKKRIISPLTKPGFGEILKIGDGVLKLKAVDYMPLAKVEVVPKKGGEPIVHIILEGGYDVVLRKGSVYDSRMFRFYFGKEPPENERFVKVFFKGDKLYMVSDAPLEWFKMNGEKGGDVKAMEEFPLEQRKVYRREGIVFILLDALKEGELKINRENIRGNLERHVSAMKLRLNYEGKEKLTDLIFVKEGGFTYLPTRVELGDATLEIAYGQKEMKLPFSLKLEDFIIERYPGSNAPSSYESKVVVIDKEKGKTFPYRIYMNHTLDYRGYRFFQMSYDPDERGTVLSFNRDPGVLPTYLGYTLLCAGLVALLGVRFRRMFAVLILFLPLMSWSFPTRPPANPSEALEIVRKVDRKVAEEFCTLTVQTADGRMETLHTFALEVANKVHGKPKILGLTPCQALLGMMALPLHWQALPVVKVDHPELKKKLGVLPNAKYFAYLDAIGPNRTYKLAEETDQANRKEPSRRTQKDKEALKIAERLSILFMIFTGELPRIFPLEGDPNKTWYGIATAVTRFPKEEAEKITATMRKFFVGALLGVDRGDWKVFREALAELKEYQRTRGADLVLSDTRVKMEILYNRLNIFERSTLPFLLLGILFFVVLVGESVFSGSRKLGAFRLFLVSLYGLLTAILIAGLGLRWYVADHAPWSNAYESIVFMGASAAVAGLIFMRKSFAPLAGSLMAGAFLFIAHLNWLDPQVTNLVPVLKSYWLIFHAGVTVASYGFLGLAAILGFIGLVFMALPGKWSRRVNLREIAKTAEFSMLVGFVLINIGNILGAVWANESWGRYWGWDPKETWTLITILVYAIVLHLKYTPFYSLYTFLALSMFSYLSVLMTYFGVNFLLSGLHSYASGEFLLPRWVYFALAGLGTLAVLAFRNRNSVREVAGS</sequence>
<dbReference type="GO" id="GO:0017004">
    <property type="term" value="P:cytochrome complex assembly"/>
    <property type="evidence" value="ECO:0007669"/>
    <property type="project" value="UniProtKB-KW"/>
</dbReference>
<dbReference type="GO" id="GO:0005886">
    <property type="term" value="C:plasma membrane"/>
    <property type="evidence" value="ECO:0007669"/>
    <property type="project" value="TreeGrafter"/>
</dbReference>
<protein>
    <recommendedName>
        <fullName evidence="10">Cytochrome C biogenesis protein</fullName>
    </recommendedName>
</protein>
<feature type="transmembrane region" description="Helical" evidence="6">
    <location>
        <begin position="945"/>
        <end position="962"/>
    </location>
</feature>
<dbReference type="AlphaFoldDB" id="A0A7C5Q8E3"/>
<organism evidence="9">
    <name type="scientific">Aquifex aeolicus</name>
    <dbReference type="NCBI Taxonomy" id="63363"/>
    <lineage>
        <taxon>Bacteria</taxon>
        <taxon>Pseudomonadati</taxon>
        <taxon>Aquificota</taxon>
        <taxon>Aquificia</taxon>
        <taxon>Aquificales</taxon>
        <taxon>Aquificaceae</taxon>
        <taxon>Aquifex</taxon>
    </lineage>
</organism>
<feature type="transmembrane region" description="Helical" evidence="6">
    <location>
        <begin position="770"/>
        <end position="792"/>
    </location>
</feature>
<dbReference type="GO" id="GO:0020037">
    <property type="term" value="F:heme binding"/>
    <property type="evidence" value="ECO:0007669"/>
    <property type="project" value="InterPro"/>
</dbReference>
<evidence type="ECO:0000256" key="1">
    <source>
        <dbReference type="ARBA" id="ARBA00004141"/>
    </source>
</evidence>
<comment type="caution">
    <text evidence="9">The sequence shown here is derived from an EMBL/GenBank/DDBJ whole genome shotgun (WGS) entry which is preliminary data.</text>
</comment>
<feature type="transmembrane region" description="Helical" evidence="6">
    <location>
        <begin position="20"/>
        <end position="45"/>
    </location>
</feature>
<evidence type="ECO:0000256" key="5">
    <source>
        <dbReference type="ARBA" id="ARBA00023136"/>
    </source>
</evidence>
<evidence type="ECO:0000256" key="2">
    <source>
        <dbReference type="ARBA" id="ARBA00022692"/>
    </source>
</evidence>
<dbReference type="EMBL" id="DRNB01000180">
    <property type="protein sequence ID" value="HHJ64258.1"/>
    <property type="molecule type" value="Genomic_DNA"/>
</dbReference>
<keyword evidence="4 6" id="KW-1133">Transmembrane helix</keyword>
<dbReference type="Pfam" id="PF01578">
    <property type="entry name" value="Cytochrom_C_asm"/>
    <property type="match status" value="1"/>
</dbReference>
<proteinExistence type="predicted"/>
<feature type="domain" description="ResB-like" evidence="8">
    <location>
        <begin position="359"/>
        <end position="432"/>
    </location>
</feature>
<feature type="transmembrane region" description="Helical" evidence="6">
    <location>
        <begin position="1009"/>
        <end position="1025"/>
    </location>
</feature>
<reference evidence="9" key="1">
    <citation type="journal article" date="2020" name="mSystems">
        <title>Genome- and Community-Level Interaction Insights into Carbon Utilization and Element Cycling Functions of Hydrothermarchaeota in Hydrothermal Sediment.</title>
        <authorList>
            <person name="Zhou Z."/>
            <person name="Liu Y."/>
            <person name="Xu W."/>
            <person name="Pan J."/>
            <person name="Luo Z.H."/>
            <person name="Li M."/>
        </authorList>
    </citation>
    <scope>NUCLEOTIDE SEQUENCE [LARGE SCALE GENOMIC DNA]</scope>
    <source>
        <strain evidence="9">HyVt-501</strain>
    </source>
</reference>
<dbReference type="Pfam" id="PF05140">
    <property type="entry name" value="ResB"/>
    <property type="match status" value="1"/>
</dbReference>
<feature type="transmembrane region" description="Helical" evidence="6">
    <location>
        <begin position="470"/>
        <end position="486"/>
    </location>
</feature>
<dbReference type="PANTHER" id="PTHR30071:SF1">
    <property type="entry name" value="CYTOCHROME B_B6 PROTEIN-RELATED"/>
    <property type="match status" value="1"/>
</dbReference>
<evidence type="ECO:0000256" key="3">
    <source>
        <dbReference type="ARBA" id="ARBA00022748"/>
    </source>
</evidence>
<name>A0A7C5Q8E3_AQUAO</name>
<feature type="domain" description="Cytochrome c assembly protein" evidence="7">
    <location>
        <begin position="798"/>
        <end position="997"/>
    </location>
</feature>
<gene>
    <name evidence="9" type="ORF">ENJ61_05050</name>
</gene>
<accession>A0A7C5Q8E3</accession>
<feature type="transmembrane region" description="Helical" evidence="6">
    <location>
        <begin position="65"/>
        <end position="83"/>
    </location>
</feature>
<dbReference type="InterPro" id="IPR007816">
    <property type="entry name" value="ResB-like_domain"/>
</dbReference>
<evidence type="ECO:0000313" key="9">
    <source>
        <dbReference type="EMBL" id="HHJ64258.1"/>
    </source>
</evidence>
<feature type="transmembrane region" description="Helical" evidence="6">
    <location>
        <begin position="446"/>
        <end position="463"/>
    </location>
</feature>
<feature type="transmembrane region" description="Helical" evidence="6">
    <location>
        <begin position="804"/>
        <end position="820"/>
    </location>
</feature>
<keyword evidence="2 6" id="KW-0812">Transmembrane</keyword>
<dbReference type="InterPro" id="IPR045062">
    <property type="entry name" value="Cyt_c_biogenesis_CcsA/CcmC"/>
</dbReference>
<dbReference type="Proteomes" id="UP000885792">
    <property type="component" value="Unassembled WGS sequence"/>
</dbReference>
<evidence type="ECO:0008006" key="10">
    <source>
        <dbReference type="Google" id="ProtNLM"/>
    </source>
</evidence>
<feature type="transmembrane region" description="Helical" evidence="6">
    <location>
        <begin position="95"/>
        <end position="115"/>
    </location>
</feature>
<evidence type="ECO:0000256" key="6">
    <source>
        <dbReference type="SAM" id="Phobius"/>
    </source>
</evidence>
<dbReference type="InterPro" id="IPR002541">
    <property type="entry name" value="Cyt_c_assembly"/>
</dbReference>
<feature type="transmembrane region" description="Helical" evidence="6">
    <location>
        <begin position="865"/>
        <end position="889"/>
    </location>
</feature>
<feature type="transmembrane region" description="Helical" evidence="6">
    <location>
        <begin position="739"/>
        <end position="758"/>
    </location>
</feature>
<keyword evidence="5 6" id="KW-0472">Membrane</keyword>
<dbReference type="PANTHER" id="PTHR30071">
    <property type="entry name" value="HEME EXPORTER PROTEIN C"/>
    <property type="match status" value="1"/>
</dbReference>
<keyword evidence="3" id="KW-0201">Cytochrome c-type biogenesis</keyword>
<feature type="transmembrane region" description="Helical" evidence="6">
    <location>
        <begin position="969"/>
        <end position="989"/>
    </location>
</feature>
<feature type="transmembrane region" description="Helical" evidence="6">
    <location>
        <begin position="910"/>
        <end position="930"/>
    </location>
</feature>
<feature type="transmembrane region" description="Helical" evidence="6">
    <location>
        <begin position="827"/>
        <end position="845"/>
    </location>
</feature>